<evidence type="ECO:0000313" key="3">
    <source>
        <dbReference type="EMBL" id="CDF80491.1"/>
    </source>
</evidence>
<dbReference type="InterPro" id="IPR001769">
    <property type="entry name" value="Gingipain"/>
</dbReference>
<dbReference type="GO" id="GO:0008234">
    <property type="term" value="F:cysteine-type peptidase activity"/>
    <property type="evidence" value="ECO:0007669"/>
    <property type="project" value="InterPro"/>
</dbReference>
<dbReference type="Gene3D" id="3.40.50.10390">
    <property type="entry name" value="Gingipain r, domain 1"/>
    <property type="match status" value="1"/>
</dbReference>
<sequence length="1293" mass="144031">MVNVNQVMKKTTVLILLFLSYIGYSQQKQFQIQWEGYNTIASGSFSTQVPSFNADNFAYSIEDGLQFVAQWELNSNLDENSARLEDITYTSISKSELKGLDVTTIPNELEFQLSKSGARNKSYAVLNVSPIIKDGEHTFKKITSFNLVYSTAASARSTSRASVATNRIYSSVLKTGEWFKFYVDTTGVYKLSKSFLQDLGVNVNNINPKQLKIYGNGGQMMAYKNSDTQYFDITENAIKVVGEADGTFDNEDYILFYAIGPNGYNEESNTNINCYATRTSYFLRVDGDEGKRIQSFTSSENETTLVVDTHQTYLFHENDDYNLVQVGRRWFGDRFDVSLQKSFEFNIPNLVTSEPVAFKTYVASTSDSRSTFDVSVNGASLGTLSISGASDPTYANEASLNRNIDVNSSDITVSLTYNKQGNPSALGYLDYISLEATRDLRFYGKQFGFYNNKVSSVSGVVEYRLSDAANVSEIWNVSRPFSVSAFANSASEATLSFKRPAGTLETFVAVTPSDYYTPESDSDSRVDNQDLKGSVFLDENGEFQDVDYIIVAPTSYYTQAVRLANINKTQYGLNVKVVTLTELYNEFTSGNQDIVAIRNFVKYVYDNSSAPEKALKYLCMFGDSSYDYKGRLDNNKNYVPSWHAYSSFSLTSSFISDDFYGMMDEDEGTMASSDRLDIALGRILANDPSQAKTMVDKIERYYEDASYGRWRNSVVMVSDDVDESWEFILEETTNSIADKISEEKPFINVTKIHSDAYVQESSSGGDRYPEVNEAMVNAMETGALVVNYFGHGGEDGLAHERIFMQPDAIALSNENKLNCFITVTCEFTRFDNPLRETGGEVTYWNPDGGAISLLTTTRQIFVSVGIQFNEILSEYLFSYGNETSYSDNEYPSMAEALRLTKTHSSSSISSTSQRHLVFYIGDPAMKLAIPEPNIKLTEINGKPVSGDVDTLEALGRVSFSGEVVDTAGNLLTDYNGLLASTIYDKEIDRTTLANDSDYVMDFTTLGEIIFRGQASVTAGKFNFDFVVPRDIGVPVGYGRVSFYAKTDNPLQDQTGASVNIIKVGGINENAVEDNIGPVVNLYMNDENFVTGGITNESPSLLVKLEDENGINTASGIGHDIVAIIDGDETNPYVLNDYYQTEVDDYQRGVVTYPFRDLEPGLHTLTVKAWDVYNNSSVSEIQFVVYDQDESLIISNVLNYPNPFVNYTEFWFNHNSSGVLDVSIQIFTVSGKLVRTINSQTNSNGTSSLSRDIIWDGRDDFGDRIGKGVYVYKLKVKSVALNKTVEKIEKLVIL</sequence>
<protein>
    <submittedName>
        <fullName evidence="3">Peptidase, C25 family</fullName>
    </submittedName>
</protein>
<dbReference type="GO" id="GO:0006508">
    <property type="term" value="P:proteolysis"/>
    <property type="evidence" value="ECO:0007669"/>
    <property type="project" value="InterPro"/>
</dbReference>
<dbReference type="Gene3D" id="2.60.40.4070">
    <property type="match status" value="1"/>
</dbReference>
<gene>
    <name evidence="3" type="ORF">BN863_27790</name>
</gene>
<name>T2KPV6_FORAG</name>
<accession>T2KPV6</accession>
<dbReference type="NCBIfam" id="TIGR04183">
    <property type="entry name" value="Por_Secre_tail"/>
    <property type="match status" value="1"/>
</dbReference>
<dbReference type="HOGENOM" id="CLU_004870_0_0_10"/>
<evidence type="ECO:0000256" key="1">
    <source>
        <dbReference type="ARBA" id="ARBA00022729"/>
    </source>
</evidence>
<dbReference type="InterPro" id="IPR029031">
    <property type="entry name" value="Gingipain_N_sf"/>
</dbReference>
<dbReference type="PATRIC" id="fig|1347342.6.peg.2797"/>
<dbReference type="Pfam" id="PF01364">
    <property type="entry name" value="Peptidase_C25"/>
    <property type="match status" value="1"/>
</dbReference>
<keyword evidence="4" id="KW-1185">Reference proteome</keyword>
<dbReference type="Proteomes" id="UP000016160">
    <property type="component" value="Chromosome"/>
</dbReference>
<keyword evidence="1" id="KW-0732">Signal</keyword>
<evidence type="ECO:0000313" key="4">
    <source>
        <dbReference type="Proteomes" id="UP000016160"/>
    </source>
</evidence>
<proteinExistence type="predicted"/>
<dbReference type="InterPro" id="IPR026444">
    <property type="entry name" value="Secre_tail"/>
</dbReference>
<dbReference type="CDD" id="cd02258">
    <property type="entry name" value="Peptidase_C25_N"/>
    <property type="match status" value="1"/>
</dbReference>
<organism evidence="3 4">
    <name type="scientific">Formosa agariphila (strain DSM 15362 / KCTC 12365 / LMG 23005 / KMM 3901 / M-2Alg 35-1)</name>
    <dbReference type="NCBI Taxonomy" id="1347342"/>
    <lineage>
        <taxon>Bacteria</taxon>
        <taxon>Pseudomonadati</taxon>
        <taxon>Bacteroidota</taxon>
        <taxon>Flavobacteriia</taxon>
        <taxon>Flavobacteriales</taxon>
        <taxon>Flavobacteriaceae</taxon>
        <taxon>Formosa</taxon>
    </lineage>
</organism>
<dbReference type="STRING" id="1347342.BN863_27790"/>
<feature type="domain" description="Gingipain" evidence="2">
    <location>
        <begin position="548"/>
        <end position="927"/>
    </location>
</feature>
<dbReference type="SUPFAM" id="SSF52129">
    <property type="entry name" value="Caspase-like"/>
    <property type="match status" value="1"/>
</dbReference>
<dbReference type="InterPro" id="IPR029030">
    <property type="entry name" value="Caspase-like_dom_sf"/>
</dbReference>
<dbReference type="eggNOG" id="COG1572">
    <property type="taxonomic scope" value="Bacteria"/>
</dbReference>
<dbReference type="Gene3D" id="3.40.50.1460">
    <property type="match status" value="1"/>
</dbReference>
<dbReference type="EMBL" id="HG315671">
    <property type="protein sequence ID" value="CDF80491.1"/>
    <property type="molecule type" value="Genomic_DNA"/>
</dbReference>
<reference evidence="3 4" key="1">
    <citation type="journal article" date="2013" name="Appl. Environ. Microbiol.">
        <title>The genome of the alga-associated marine flavobacterium Formosa agariphila KMM 3901T reveals a broad potential for degradation of algal polysaccharides.</title>
        <authorList>
            <person name="Mann A.J."/>
            <person name="Hahnke R.L."/>
            <person name="Huang S."/>
            <person name="Werner J."/>
            <person name="Xing P."/>
            <person name="Barbeyron T."/>
            <person name="Huettel B."/>
            <person name="Stueber K."/>
            <person name="Reinhardt R."/>
            <person name="Harder J."/>
            <person name="Gloeckner F.O."/>
            <person name="Amann R.I."/>
            <person name="Teeling H."/>
        </authorList>
    </citation>
    <scope>NUCLEOTIDE SEQUENCE [LARGE SCALE GENOMIC DNA]</scope>
    <source>
        <strain evidence="4">DSM 15362 / KCTC 12365 / LMG 23005 / KMM 3901</strain>
    </source>
</reference>
<dbReference type="NCBIfam" id="NF033707">
    <property type="entry name" value="T9SS_sortase"/>
    <property type="match status" value="1"/>
</dbReference>
<evidence type="ECO:0000259" key="2">
    <source>
        <dbReference type="Pfam" id="PF01364"/>
    </source>
</evidence>